<proteinExistence type="predicted"/>
<dbReference type="InterPro" id="IPR011010">
    <property type="entry name" value="DNA_brk_join_enz"/>
</dbReference>
<evidence type="ECO:0000313" key="1">
    <source>
        <dbReference type="EMBL" id="KAA6393766.1"/>
    </source>
</evidence>
<dbReference type="SUPFAM" id="SSF56349">
    <property type="entry name" value="DNA breaking-rejoining enzymes"/>
    <property type="match status" value="1"/>
</dbReference>
<evidence type="ECO:0008006" key="3">
    <source>
        <dbReference type="Google" id="ProtNLM"/>
    </source>
</evidence>
<organism evidence="1 2">
    <name type="scientific">Streblomastix strix</name>
    <dbReference type="NCBI Taxonomy" id="222440"/>
    <lineage>
        <taxon>Eukaryota</taxon>
        <taxon>Metamonada</taxon>
        <taxon>Preaxostyla</taxon>
        <taxon>Oxymonadida</taxon>
        <taxon>Streblomastigidae</taxon>
        <taxon>Streblomastix</taxon>
    </lineage>
</organism>
<dbReference type="Proteomes" id="UP000324800">
    <property type="component" value="Unassembled WGS sequence"/>
</dbReference>
<dbReference type="AlphaFoldDB" id="A0A5J4WGB5"/>
<evidence type="ECO:0000313" key="2">
    <source>
        <dbReference type="Proteomes" id="UP000324800"/>
    </source>
</evidence>
<accession>A0A5J4WGB5</accession>
<dbReference type="OrthoDB" id="7699712at2759"/>
<comment type="caution">
    <text evidence="1">The sequence shown here is derived from an EMBL/GenBank/DDBJ whole genome shotgun (WGS) entry which is preliminary data.</text>
</comment>
<dbReference type="EMBL" id="SNRW01002148">
    <property type="protein sequence ID" value="KAA6393766.1"/>
    <property type="molecule type" value="Genomic_DNA"/>
</dbReference>
<name>A0A5J4WGB5_9EUKA</name>
<gene>
    <name evidence="1" type="ORF">EZS28_010709</name>
</gene>
<sequence>MNSRYSKAWDINQLLNYERKKYNDQTQLNVMQHAMVLLVAFTTMRGTQLRSMKRSEIEFDYEGMNILVLKKKAKNRGQQFSSRRKDEESICPVKALSNQLDIVKMKFPTSQALWYNKWNIKASEQGVRDQLRARIRQTAQKTKLSVEQVNQLTDHAPGSVVIEQYYNKLEHPLGIDDIIGQSVPAALSDQTQPL</sequence>
<reference evidence="1 2" key="1">
    <citation type="submission" date="2019-03" db="EMBL/GenBank/DDBJ databases">
        <title>Single cell metagenomics reveals metabolic interactions within the superorganism composed of flagellate Streblomastix strix and complex community of Bacteroidetes bacteria on its surface.</title>
        <authorList>
            <person name="Treitli S.C."/>
            <person name="Kolisko M."/>
            <person name="Husnik F."/>
            <person name="Keeling P."/>
            <person name="Hampl V."/>
        </authorList>
    </citation>
    <scope>NUCLEOTIDE SEQUENCE [LARGE SCALE GENOMIC DNA]</scope>
    <source>
        <strain evidence="1">ST1C</strain>
    </source>
</reference>
<protein>
    <recommendedName>
        <fullName evidence="3">Tyr recombinase domain-containing protein</fullName>
    </recommendedName>
</protein>
<dbReference type="GO" id="GO:0003677">
    <property type="term" value="F:DNA binding"/>
    <property type="evidence" value="ECO:0007669"/>
    <property type="project" value="InterPro"/>
</dbReference>